<dbReference type="RefSeq" id="WP_260332763.1">
    <property type="nucleotide sequence ID" value="NZ_FNKX01000003.1"/>
</dbReference>
<organism evidence="1 2">
    <name type="scientific">Paraburkholderia tuberum</name>
    <dbReference type="NCBI Taxonomy" id="157910"/>
    <lineage>
        <taxon>Bacteria</taxon>
        <taxon>Pseudomonadati</taxon>
        <taxon>Pseudomonadota</taxon>
        <taxon>Betaproteobacteria</taxon>
        <taxon>Burkholderiales</taxon>
        <taxon>Burkholderiaceae</taxon>
        <taxon>Paraburkholderia</taxon>
    </lineage>
</organism>
<gene>
    <name evidence="1" type="ORF">SAMN05445850_6572</name>
</gene>
<proteinExistence type="predicted"/>
<protein>
    <submittedName>
        <fullName evidence="1">Uncharacterized protein</fullName>
    </submittedName>
</protein>
<dbReference type="Proteomes" id="UP000199365">
    <property type="component" value="Unassembled WGS sequence"/>
</dbReference>
<accession>A0A1H1K9R3</accession>
<dbReference type="EMBL" id="FNKX01000003">
    <property type="protein sequence ID" value="SDR58535.1"/>
    <property type="molecule type" value="Genomic_DNA"/>
</dbReference>
<dbReference type="AlphaFoldDB" id="A0A1H1K9R3"/>
<reference evidence="2" key="1">
    <citation type="submission" date="2016-10" db="EMBL/GenBank/DDBJ databases">
        <authorList>
            <person name="Varghese N."/>
            <person name="Submissions S."/>
        </authorList>
    </citation>
    <scope>NUCLEOTIDE SEQUENCE [LARGE SCALE GENOMIC DNA]</scope>
    <source>
        <strain evidence="2">DUS833</strain>
    </source>
</reference>
<evidence type="ECO:0000313" key="1">
    <source>
        <dbReference type="EMBL" id="SDR58535.1"/>
    </source>
</evidence>
<evidence type="ECO:0000313" key="2">
    <source>
        <dbReference type="Proteomes" id="UP000199365"/>
    </source>
</evidence>
<sequence>MKRLFAIAVFVAGGFAAELAHPLQCSLIQSSGVQLKRRSR</sequence>
<keyword evidence="2" id="KW-1185">Reference proteome</keyword>
<name>A0A1H1K9R3_9BURK</name>